<evidence type="ECO:0000259" key="1">
    <source>
        <dbReference type="Pfam" id="PF01610"/>
    </source>
</evidence>
<reference evidence="2 3" key="1">
    <citation type="submission" date="2020-08" db="EMBL/GenBank/DDBJ databases">
        <title>Genomic Encyclopedia of Type Strains, Phase IV (KMG-V): Genome sequencing to study the core and pangenomes of soil and plant-associated prokaryotes.</title>
        <authorList>
            <person name="Whitman W."/>
        </authorList>
    </citation>
    <scope>NUCLEOTIDE SEQUENCE [LARGE SCALE GENOMIC DNA]</scope>
    <source>
        <strain evidence="2 3">S3M1</strain>
    </source>
</reference>
<dbReference type="Pfam" id="PF01610">
    <property type="entry name" value="DDE_Tnp_ISL3"/>
    <property type="match status" value="1"/>
</dbReference>
<dbReference type="AlphaFoldDB" id="A0A7W9E0S2"/>
<dbReference type="PANTHER" id="PTHR33498">
    <property type="entry name" value="TRANSPOSASE FOR INSERTION SEQUENCE ELEMENT IS1557"/>
    <property type="match status" value="1"/>
</dbReference>
<dbReference type="InterPro" id="IPR002560">
    <property type="entry name" value="Transposase_DDE"/>
</dbReference>
<comment type="caution">
    <text evidence="2">The sequence shown here is derived from an EMBL/GenBank/DDBJ whole genome shotgun (WGS) entry which is preliminary data.</text>
</comment>
<proteinExistence type="predicted"/>
<organism evidence="2 3">
    <name type="scientific">Pedobacter cryoconitis</name>
    <dbReference type="NCBI Taxonomy" id="188932"/>
    <lineage>
        <taxon>Bacteria</taxon>
        <taxon>Pseudomonadati</taxon>
        <taxon>Bacteroidota</taxon>
        <taxon>Sphingobacteriia</taxon>
        <taxon>Sphingobacteriales</taxon>
        <taxon>Sphingobacteriaceae</taxon>
        <taxon>Pedobacter</taxon>
    </lineage>
</organism>
<name>A0A7W9E0S2_9SPHI</name>
<gene>
    <name evidence="2" type="ORF">HDE68_004275</name>
</gene>
<evidence type="ECO:0000313" key="3">
    <source>
        <dbReference type="Proteomes" id="UP000537204"/>
    </source>
</evidence>
<dbReference type="PANTHER" id="PTHR33498:SF1">
    <property type="entry name" value="TRANSPOSASE FOR INSERTION SEQUENCE ELEMENT IS1557"/>
    <property type="match status" value="1"/>
</dbReference>
<feature type="domain" description="Transposase IS204/IS1001/IS1096/IS1165 DDE" evidence="1">
    <location>
        <begin position="10"/>
        <end position="78"/>
    </location>
</feature>
<accession>A0A7W9E0S2</accession>
<dbReference type="Proteomes" id="UP000537204">
    <property type="component" value="Unassembled WGS sequence"/>
</dbReference>
<dbReference type="EMBL" id="JACHCE010000008">
    <property type="protein sequence ID" value="MBB5638346.1"/>
    <property type="molecule type" value="Genomic_DNA"/>
</dbReference>
<dbReference type="InterPro" id="IPR047951">
    <property type="entry name" value="Transpos_ISL3"/>
</dbReference>
<evidence type="ECO:0000313" key="2">
    <source>
        <dbReference type="EMBL" id="MBB5638346.1"/>
    </source>
</evidence>
<protein>
    <submittedName>
        <fullName evidence="2">Transposase</fullName>
    </submittedName>
</protein>
<sequence>MMLRDRNSDGLNEWISTVNNSSIPELQGFVNGLLQDFEPVKNAFDYPWSNGPVEGNVNKLKTIKRQMYGHASLNLLERRLVLSLS</sequence>